<dbReference type="AlphaFoldDB" id="A0A939B701"/>
<dbReference type="Pfam" id="PF16125">
    <property type="entry name" value="DUF4837"/>
    <property type="match status" value="1"/>
</dbReference>
<dbReference type="InterPro" id="IPR032286">
    <property type="entry name" value="DUF4837"/>
</dbReference>
<reference evidence="1" key="1">
    <citation type="submission" date="2020-08" db="EMBL/GenBank/DDBJ databases">
        <authorList>
            <person name="Cejkova D."/>
            <person name="Kubasova T."/>
            <person name="Jahodarova E."/>
            <person name="Rychlik I."/>
        </authorList>
    </citation>
    <scope>NUCLEOTIDE SEQUENCE</scope>
    <source>
        <strain evidence="1">An824</strain>
    </source>
</reference>
<gene>
    <name evidence="1" type="ORF">H6A34_05120</name>
</gene>
<dbReference type="EMBL" id="JACJJG010000016">
    <property type="protein sequence ID" value="MBM6673256.1"/>
    <property type="molecule type" value="Genomic_DNA"/>
</dbReference>
<evidence type="ECO:0000313" key="1">
    <source>
        <dbReference type="EMBL" id="MBM6673256.1"/>
    </source>
</evidence>
<reference evidence="1" key="2">
    <citation type="journal article" date="2021" name="Sci. Rep.">
        <title>The distribution of antibiotic resistance genes in chicken gut microbiota commensals.</title>
        <authorList>
            <person name="Juricova H."/>
            <person name="Matiasovicova J."/>
            <person name="Kubasova T."/>
            <person name="Cejkova D."/>
            <person name="Rychlik I."/>
        </authorList>
    </citation>
    <scope>NUCLEOTIDE SEQUENCE</scope>
    <source>
        <strain evidence="1">An824</strain>
    </source>
</reference>
<evidence type="ECO:0000313" key="2">
    <source>
        <dbReference type="Proteomes" id="UP000706891"/>
    </source>
</evidence>
<organism evidence="1 2">
    <name type="scientific">Marseilla massiliensis</name>
    <dbReference type="NCBI Taxonomy" id="1841864"/>
    <lineage>
        <taxon>Bacteria</taxon>
        <taxon>Pseudomonadati</taxon>
        <taxon>Bacteroidota</taxon>
        <taxon>Bacteroidia</taxon>
        <taxon>Bacteroidales</taxon>
        <taxon>Prevotellaceae</taxon>
        <taxon>Marseilla</taxon>
    </lineage>
</organism>
<sequence>MWFVEYGQEGGRRQPMKFLAACVAVMAVMLCSCGDGHGSMLPKSGGRPYEVLVLSTGDGNASGMINSILSRDVDGLPQPEPLFDVSLTDSIHFNQVAKLARSIIIVNVDSGLFTMTGIRYEKNVWARPQVVVYINTPSCNELQTVLPDMANGLVNLLGRFELNASMSLLTAGSNANAGAMVDSMFGCALKVPADMKAFKRGNSFIWVSDNAPGGMQNICVYSYPGVELSAQRALYVRDSVMKENIQGERPGSYMRTSALTVKSGTAVEHGRTVMITRGLWEMEGDAMGGPFVSHSIVDSSRRRIIVAEGFVYAPGMKKRNLLRQLEASLYTLKLSK</sequence>
<proteinExistence type="predicted"/>
<keyword evidence="2" id="KW-1185">Reference proteome</keyword>
<accession>A0A939B701</accession>
<dbReference type="Proteomes" id="UP000706891">
    <property type="component" value="Unassembled WGS sequence"/>
</dbReference>
<name>A0A939B701_9BACT</name>
<comment type="caution">
    <text evidence="1">The sequence shown here is derived from an EMBL/GenBank/DDBJ whole genome shotgun (WGS) entry which is preliminary data.</text>
</comment>
<dbReference type="RefSeq" id="WP_205103901.1">
    <property type="nucleotide sequence ID" value="NZ_JACJJG010000016.1"/>
</dbReference>
<protein>
    <submittedName>
        <fullName evidence="1">DUF4837 family protein</fullName>
    </submittedName>
</protein>